<dbReference type="InterPro" id="IPR050067">
    <property type="entry name" value="IPM_dehydratase_rel_enz"/>
</dbReference>
<evidence type="ECO:0000256" key="7">
    <source>
        <dbReference type="ARBA" id="ARBA00022723"/>
    </source>
</evidence>
<dbReference type="EMBL" id="LDRT01000041">
    <property type="protein sequence ID" value="KTR95084.1"/>
    <property type="molecule type" value="Genomic_DNA"/>
</dbReference>
<dbReference type="PATRIC" id="fig|2033.6.peg.2401"/>
<comment type="similarity">
    <text evidence="12">Belongs to the aconitase/IPM isomerase family. LeuC type 1 subfamily.</text>
</comment>
<feature type="binding site" evidence="12">
    <location>
        <position position="414"/>
    </location>
    <ligand>
        <name>[4Fe-4S] cluster</name>
        <dbReference type="ChEBI" id="CHEBI:49883"/>
    </ligand>
</feature>
<organism evidence="15 16">
    <name type="scientific">Microbacterium testaceum</name>
    <name type="common">Aureobacterium testaceum</name>
    <name type="synonym">Brevibacterium testaceum</name>
    <dbReference type="NCBI Taxonomy" id="2033"/>
    <lineage>
        <taxon>Bacteria</taxon>
        <taxon>Bacillati</taxon>
        <taxon>Actinomycetota</taxon>
        <taxon>Actinomycetes</taxon>
        <taxon>Micrococcales</taxon>
        <taxon>Microbacteriaceae</taxon>
        <taxon>Microbacterium</taxon>
    </lineage>
</organism>
<evidence type="ECO:0000259" key="14">
    <source>
        <dbReference type="Pfam" id="PF00330"/>
    </source>
</evidence>
<comment type="caution">
    <text evidence="15">The sequence shown here is derived from an EMBL/GenBank/DDBJ whole genome shotgun (WGS) entry which is preliminary data.</text>
</comment>
<protein>
    <recommendedName>
        <fullName evidence="12">3-isopropylmalate dehydratase large subunit</fullName>
        <ecNumber evidence="12">4.2.1.33</ecNumber>
    </recommendedName>
    <alternativeName>
        <fullName evidence="12">Alpha-IPM isomerase</fullName>
        <shortName evidence="12">IPMI</shortName>
    </alternativeName>
    <alternativeName>
        <fullName evidence="12">Isopropylmalate isomerase</fullName>
    </alternativeName>
</protein>
<keyword evidence="7 12" id="KW-0479">Metal-binding</keyword>
<comment type="pathway">
    <text evidence="3 12">Amino-acid biosynthesis; L-leucine biosynthesis; L-leucine from 3-methyl-2-oxobutanoate: step 2/4.</text>
</comment>
<feature type="domain" description="Aconitase/3-isopropylmalate dehydratase large subunit alpha/beta/alpha" evidence="14">
    <location>
        <begin position="13"/>
        <end position="464"/>
    </location>
</feature>
<dbReference type="PANTHER" id="PTHR43822">
    <property type="entry name" value="HOMOACONITASE, MITOCHONDRIAL-RELATED"/>
    <property type="match status" value="1"/>
</dbReference>
<dbReference type="InterPro" id="IPR018136">
    <property type="entry name" value="Aconitase_4Fe-4S_BS"/>
</dbReference>
<sequence>MSTIPENPRTLAEKVWDDHLVVKGEGGQPDLIYIDLHLVHEVTSPQAFDGLRTEGRPVRRLDLTIATEDHNTPTLDIDKPIADLTSRTQIETLRRNADEFGVRIHSLGDKEQGIVHVVGPQLGLTMPGITVVCGDSHTSTHGAFGAMAFGIGTSEVEHVLATQTLPLKPLKTMAITVEGELKPGVTAKDIILAIIAKIGANGGQGYVLEFRGSAIRSLSMEGRMTMCNMSIEAGARAGMIAPDETTFAYVKDKPHAPQGQDWDDAVAYWRTLPSDEGAVYDAEVFLDAAELEPFVTWGTNPGQGVSLSDVVPTPSDIADANERAAAERALEYMDLEAGTPMKDIPVDAVFMGSCTNSRIEDLRAFASVIQGRTKAENVRVMVVPGSARVRLEAEAEGLDKVFTDFGAEWRFAGCSMCLGMNPDQLAPGERCASTSNRNFEGRQGKGGRTHLVSPLVAAATAVRGTLSSPADLDPVPGQNAPETVSTGAEA</sequence>
<dbReference type="InterPro" id="IPR004430">
    <property type="entry name" value="3-IsopropMal_deHydase_lsu"/>
</dbReference>
<evidence type="ECO:0000256" key="1">
    <source>
        <dbReference type="ARBA" id="ARBA00000491"/>
    </source>
</evidence>
<evidence type="ECO:0000256" key="9">
    <source>
        <dbReference type="ARBA" id="ARBA00023014"/>
    </source>
</evidence>
<evidence type="ECO:0000256" key="6">
    <source>
        <dbReference type="ARBA" id="ARBA00022605"/>
    </source>
</evidence>
<feature type="binding site" evidence="12">
    <location>
        <position position="354"/>
    </location>
    <ligand>
        <name>[4Fe-4S] cluster</name>
        <dbReference type="ChEBI" id="CHEBI:49883"/>
    </ligand>
</feature>
<dbReference type="AlphaFoldDB" id="A0A147EY60"/>
<reference evidence="15 16" key="1">
    <citation type="journal article" date="2016" name="Front. Microbiol.">
        <title>Genomic Resource of Rice Seed Associated Bacteria.</title>
        <authorList>
            <person name="Midha S."/>
            <person name="Bansal K."/>
            <person name="Sharma S."/>
            <person name="Kumar N."/>
            <person name="Patil P.P."/>
            <person name="Chaudhry V."/>
            <person name="Patil P.B."/>
        </authorList>
    </citation>
    <scope>NUCLEOTIDE SEQUENCE [LARGE SCALE GENOMIC DNA]</scope>
    <source>
        <strain evidence="15 16">NS220</strain>
    </source>
</reference>
<dbReference type="PRINTS" id="PR00415">
    <property type="entry name" value="ACONITASE"/>
</dbReference>
<dbReference type="InterPro" id="IPR036008">
    <property type="entry name" value="Aconitase_4Fe-4S_dom"/>
</dbReference>
<dbReference type="NCBIfam" id="TIGR00170">
    <property type="entry name" value="leuC"/>
    <property type="match status" value="1"/>
</dbReference>
<dbReference type="InterPro" id="IPR033941">
    <property type="entry name" value="IPMI_cat"/>
</dbReference>
<dbReference type="RefSeq" id="WP_058623367.1">
    <property type="nucleotide sequence ID" value="NZ_LDRT01000041.1"/>
</dbReference>
<dbReference type="GO" id="GO:0009098">
    <property type="term" value="P:L-leucine biosynthetic process"/>
    <property type="evidence" value="ECO:0007669"/>
    <property type="project" value="UniProtKB-UniRule"/>
</dbReference>
<feature type="region of interest" description="Disordered" evidence="13">
    <location>
        <begin position="467"/>
        <end position="490"/>
    </location>
</feature>
<evidence type="ECO:0000256" key="13">
    <source>
        <dbReference type="SAM" id="MobiDB-lite"/>
    </source>
</evidence>
<evidence type="ECO:0000256" key="3">
    <source>
        <dbReference type="ARBA" id="ARBA00004729"/>
    </source>
</evidence>
<dbReference type="GO" id="GO:0046872">
    <property type="term" value="F:metal ion binding"/>
    <property type="evidence" value="ECO:0007669"/>
    <property type="project" value="UniProtKB-KW"/>
</dbReference>
<evidence type="ECO:0000256" key="10">
    <source>
        <dbReference type="ARBA" id="ARBA00023239"/>
    </source>
</evidence>
<dbReference type="Gene3D" id="3.30.499.10">
    <property type="entry name" value="Aconitase, domain 3"/>
    <property type="match status" value="2"/>
</dbReference>
<dbReference type="UniPathway" id="UPA00946"/>
<evidence type="ECO:0000256" key="4">
    <source>
        <dbReference type="ARBA" id="ARBA00022430"/>
    </source>
</evidence>
<evidence type="ECO:0000256" key="5">
    <source>
        <dbReference type="ARBA" id="ARBA00022485"/>
    </source>
</evidence>
<keyword evidence="6 12" id="KW-0028">Amino-acid biosynthesis</keyword>
<keyword evidence="8 12" id="KW-0408">Iron</keyword>
<feature type="binding site" evidence="12">
    <location>
        <position position="417"/>
    </location>
    <ligand>
        <name>[4Fe-4S] cluster</name>
        <dbReference type="ChEBI" id="CHEBI:49883"/>
    </ligand>
</feature>
<evidence type="ECO:0000256" key="12">
    <source>
        <dbReference type="HAMAP-Rule" id="MF_01026"/>
    </source>
</evidence>
<dbReference type="EC" id="4.2.1.33" evidence="12"/>
<dbReference type="SUPFAM" id="SSF53732">
    <property type="entry name" value="Aconitase iron-sulfur domain"/>
    <property type="match status" value="1"/>
</dbReference>
<comment type="catalytic activity">
    <reaction evidence="1 12">
        <text>(2R,3S)-3-isopropylmalate = (2S)-2-isopropylmalate</text>
        <dbReference type="Rhea" id="RHEA:32287"/>
        <dbReference type="ChEBI" id="CHEBI:1178"/>
        <dbReference type="ChEBI" id="CHEBI:35121"/>
        <dbReference type="EC" id="4.2.1.33"/>
    </reaction>
</comment>
<dbReference type="Proteomes" id="UP000075025">
    <property type="component" value="Unassembled WGS sequence"/>
</dbReference>
<dbReference type="GO" id="GO:0051539">
    <property type="term" value="F:4 iron, 4 sulfur cluster binding"/>
    <property type="evidence" value="ECO:0007669"/>
    <property type="project" value="UniProtKB-KW"/>
</dbReference>
<accession>A0A147EY60</accession>
<evidence type="ECO:0000256" key="2">
    <source>
        <dbReference type="ARBA" id="ARBA00002695"/>
    </source>
</evidence>
<dbReference type="GO" id="GO:0003861">
    <property type="term" value="F:3-isopropylmalate dehydratase activity"/>
    <property type="evidence" value="ECO:0007669"/>
    <property type="project" value="UniProtKB-UniRule"/>
</dbReference>
<keyword evidence="10 12" id="KW-0456">Lyase</keyword>
<dbReference type="InterPro" id="IPR015931">
    <property type="entry name" value="Acnase/IPM_dHydase_lsu_aba_1/3"/>
</dbReference>
<name>A0A147EY60_MICTE</name>
<comment type="cofactor">
    <cofactor evidence="12">
        <name>[4Fe-4S] cluster</name>
        <dbReference type="ChEBI" id="CHEBI:49883"/>
    </cofactor>
    <text evidence="12">Binds 1 [4Fe-4S] cluster per subunit.</text>
</comment>
<dbReference type="InterPro" id="IPR001030">
    <property type="entry name" value="Acoase/IPM_deHydtase_lsu_aba"/>
</dbReference>
<dbReference type="NCBIfam" id="NF004016">
    <property type="entry name" value="PRK05478.1"/>
    <property type="match status" value="1"/>
</dbReference>
<keyword evidence="11 12" id="KW-0100">Branched-chain amino acid biosynthesis</keyword>
<dbReference type="Pfam" id="PF00330">
    <property type="entry name" value="Aconitase"/>
    <property type="match status" value="1"/>
</dbReference>
<keyword evidence="9 12" id="KW-0411">Iron-sulfur</keyword>
<keyword evidence="5 12" id="KW-0004">4Fe-4S</keyword>
<feature type="compositionally biased region" description="Polar residues" evidence="13">
    <location>
        <begin position="480"/>
        <end position="490"/>
    </location>
</feature>
<keyword evidence="4 12" id="KW-0432">Leucine biosynthesis</keyword>
<gene>
    <name evidence="12" type="primary">leuC</name>
    <name evidence="15" type="ORF">NS220_07030</name>
</gene>
<proteinExistence type="inferred from homology"/>
<evidence type="ECO:0000256" key="8">
    <source>
        <dbReference type="ARBA" id="ARBA00023004"/>
    </source>
</evidence>
<evidence type="ECO:0000313" key="15">
    <source>
        <dbReference type="EMBL" id="KTR95084.1"/>
    </source>
</evidence>
<dbReference type="UniPathway" id="UPA00048">
    <property type="reaction ID" value="UER00071"/>
</dbReference>
<dbReference type="PANTHER" id="PTHR43822:SF9">
    <property type="entry name" value="3-ISOPROPYLMALATE DEHYDRATASE"/>
    <property type="match status" value="1"/>
</dbReference>
<comment type="subunit">
    <text evidence="12">Heterodimer of LeuC and LeuD.</text>
</comment>
<dbReference type="FunFam" id="3.30.499.10:FF:000007">
    <property type="entry name" value="3-isopropylmalate dehydratase large subunit"/>
    <property type="match status" value="1"/>
</dbReference>
<dbReference type="PROSITE" id="PS01244">
    <property type="entry name" value="ACONITASE_2"/>
    <property type="match status" value="1"/>
</dbReference>
<dbReference type="OrthoDB" id="9802769at2"/>
<evidence type="ECO:0000256" key="11">
    <source>
        <dbReference type="ARBA" id="ARBA00023304"/>
    </source>
</evidence>
<dbReference type="HAMAP" id="MF_01026">
    <property type="entry name" value="LeuC_type1"/>
    <property type="match status" value="1"/>
</dbReference>
<dbReference type="CDD" id="cd01583">
    <property type="entry name" value="IPMI"/>
    <property type="match status" value="1"/>
</dbReference>
<evidence type="ECO:0000313" key="16">
    <source>
        <dbReference type="Proteomes" id="UP000075025"/>
    </source>
</evidence>
<dbReference type="NCBIfam" id="NF009116">
    <property type="entry name" value="PRK12466.1"/>
    <property type="match status" value="1"/>
</dbReference>
<comment type="function">
    <text evidence="2 12">Catalyzes the isomerization between 2-isopropylmalate and 3-isopropylmalate, via the formation of 2-isopropylmaleate.</text>
</comment>